<proteinExistence type="predicted"/>
<name>A0A6J6C814_9ZZZZ</name>
<evidence type="ECO:0000313" key="3">
    <source>
        <dbReference type="EMBL" id="CAB4547441.1"/>
    </source>
</evidence>
<sequence length="394" mass="41375">MRSLARRLLPRPGPLGAVRLVLGVLALTRLARAARVRPPLRAAATEPGRTTSAAADALDDHRPSISVVVPARDEAARIGPLLAALCDAPGVSEVLVVDDESTDDTVVVATAAGAVVVPGTPLPHGWAGKAWALQQGVRAARGEWVVTLDADTRPDPSLPAALVERAVADGLQFVSVGGSFECPTPGAAWIHPAMLTTLVYRFGPPGALGDTAPDRQLANGQCTAFPRVPFLRAGGMQPVAGEVVEDVALARHLAQRGWRVAMLDGSEVLTTAMYPDGPSTFRGWARSLALPGVEPRPRQLLDLATVLVAQVLPLPRLLARRADVVDLVLLAARLGTLAGTARSYRRRSAAYWASPLADPIAAAALVRGIVSPRQPWRGRDYATPPSRSAPRSGS</sequence>
<dbReference type="Gene3D" id="3.90.550.10">
    <property type="entry name" value="Spore Coat Polysaccharide Biosynthesis Protein SpsA, Chain A"/>
    <property type="match status" value="1"/>
</dbReference>
<feature type="compositionally biased region" description="Polar residues" evidence="1">
    <location>
        <begin position="385"/>
        <end position="394"/>
    </location>
</feature>
<reference evidence="3" key="1">
    <citation type="submission" date="2020-05" db="EMBL/GenBank/DDBJ databases">
        <authorList>
            <person name="Chiriac C."/>
            <person name="Salcher M."/>
            <person name="Ghai R."/>
            <person name="Kavagutti S V."/>
        </authorList>
    </citation>
    <scope>NUCLEOTIDE SEQUENCE</scope>
</reference>
<dbReference type="PANTHER" id="PTHR43646">
    <property type="entry name" value="GLYCOSYLTRANSFERASE"/>
    <property type="match status" value="1"/>
</dbReference>
<protein>
    <submittedName>
        <fullName evidence="3">Unannotated protein</fullName>
    </submittedName>
</protein>
<evidence type="ECO:0000256" key="1">
    <source>
        <dbReference type="SAM" id="MobiDB-lite"/>
    </source>
</evidence>
<organism evidence="3">
    <name type="scientific">freshwater metagenome</name>
    <dbReference type="NCBI Taxonomy" id="449393"/>
    <lineage>
        <taxon>unclassified sequences</taxon>
        <taxon>metagenomes</taxon>
        <taxon>ecological metagenomes</taxon>
    </lineage>
</organism>
<evidence type="ECO:0000259" key="2">
    <source>
        <dbReference type="Pfam" id="PF00535"/>
    </source>
</evidence>
<dbReference type="InterPro" id="IPR029044">
    <property type="entry name" value="Nucleotide-diphossugar_trans"/>
</dbReference>
<gene>
    <name evidence="3" type="ORF">UFOPK1493_00785</name>
</gene>
<dbReference type="PANTHER" id="PTHR43646:SF3">
    <property type="entry name" value="SLR1566 PROTEIN"/>
    <property type="match status" value="1"/>
</dbReference>
<accession>A0A6J6C814</accession>
<dbReference type="SUPFAM" id="SSF53448">
    <property type="entry name" value="Nucleotide-diphospho-sugar transferases"/>
    <property type="match status" value="1"/>
</dbReference>
<dbReference type="Pfam" id="PF00535">
    <property type="entry name" value="Glycos_transf_2"/>
    <property type="match status" value="1"/>
</dbReference>
<feature type="region of interest" description="Disordered" evidence="1">
    <location>
        <begin position="374"/>
        <end position="394"/>
    </location>
</feature>
<dbReference type="EMBL" id="CAEZSR010000018">
    <property type="protein sequence ID" value="CAB4547441.1"/>
    <property type="molecule type" value="Genomic_DNA"/>
</dbReference>
<dbReference type="AlphaFoldDB" id="A0A6J6C814"/>
<dbReference type="InterPro" id="IPR001173">
    <property type="entry name" value="Glyco_trans_2-like"/>
</dbReference>
<feature type="domain" description="Glycosyltransferase 2-like" evidence="2">
    <location>
        <begin position="66"/>
        <end position="177"/>
    </location>
</feature>